<dbReference type="SUPFAM" id="SSF49265">
    <property type="entry name" value="Fibronectin type III"/>
    <property type="match status" value="1"/>
</dbReference>
<sequence length="549" mass="61597">MKLEWDRAALPQSYQVIYWHVGHSNSEWIVLPNAGIQVEMDVEARYGAWIRELPEHPDKVHHFAVRTVTDGNLSAWTETISTSGYFTPSPEPERQLQTSVLSVVNQETIFEPNILERVTTRLVLPQKLIGRYQTRESIVLDWEDVPGAHSYRVRVWDEARVGWSVLPTERFPISWDGSRVTIHFELDSFDSVMKSQLMFSVQAVGEGGHSSWTKPVGVPLVLDTPTGLFGQLHEGNGIGLDWQDVPLADFYEVRYRSSAFPDSQWIMLSGATGIHVTMDGSSAYIDSLPGGDDFVFQVRAITGNYEVCSDWSEDMEITQSGEPGTPPGNTPERISRPTPQPTPRPTPRPTTERTTRPDPQPTPRTTPDTTTDGTTGSGTGTDSQGNNNGDRGRGVFIRRVVPNMPDKDSNPISDVLKKYHLEIDELPDDEESRLRVMISYSSQFGDETELEKICIKLTKDGFRHCFKPNTAFQFRFKDEVDDENEENDKVEFELQGCNAEEGEVVTIQIMLTADGQVSFPADHIIGGDNKKGVPDEYETKIVNGMNECQ</sequence>
<feature type="compositionally biased region" description="Low complexity" evidence="1">
    <location>
        <begin position="365"/>
        <end position="384"/>
    </location>
</feature>
<organism evidence="2">
    <name type="scientific">Caldilineaceae bacterium SB0662_bin_9</name>
    <dbReference type="NCBI Taxonomy" id="2605258"/>
    <lineage>
        <taxon>Bacteria</taxon>
        <taxon>Bacillati</taxon>
        <taxon>Chloroflexota</taxon>
        <taxon>Caldilineae</taxon>
        <taxon>Caldilineales</taxon>
        <taxon>Caldilineaceae</taxon>
    </lineage>
</organism>
<proteinExistence type="predicted"/>
<accession>A0A6B1DPS8</accession>
<dbReference type="EMBL" id="VXPY01000004">
    <property type="protein sequence ID" value="MYD88805.1"/>
    <property type="molecule type" value="Genomic_DNA"/>
</dbReference>
<dbReference type="InterPro" id="IPR036116">
    <property type="entry name" value="FN3_sf"/>
</dbReference>
<evidence type="ECO:0000256" key="1">
    <source>
        <dbReference type="SAM" id="MobiDB-lite"/>
    </source>
</evidence>
<gene>
    <name evidence="2" type="ORF">F4Y08_00475</name>
</gene>
<comment type="caution">
    <text evidence="2">The sequence shown here is derived from an EMBL/GenBank/DDBJ whole genome shotgun (WGS) entry which is preliminary data.</text>
</comment>
<evidence type="ECO:0008006" key="3">
    <source>
        <dbReference type="Google" id="ProtNLM"/>
    </source>
</evidence>
<dbReference type="AlphaFoldDB" id="A0A6B1DPS8"/>
<feature type="region of interest" description="Disordered" evidence="1">
    <location>
        <begin position="316"/>
        <end position="393"/>
    </location>
</feature>
<feature type="compositionally biased region" description="Pro residues" evidence="1">
    <location>
        <begin position="338"/>
        <end position="348"/>
    </location>
</feature>
<evidence type="ECO:0000313" key="2">
    <source>
        <dbReference type="EMBL" id="MYD88805.1"/>
    </source>
</evidence>
<reference evidence="2" key="1">
    <citation type="submission" date="2019-09" db="EMBL/GenBank/DDBJ databases">
        <title>Characterisation of the sponge microbiome using genome-centric metagenomics.</title>
        <authorList>
            <person name="Engelberts J.P."/>
            <person name="Robbins S.J."/>
            <person name="De Goeij J.M."/>
            <person name="Aranda M."/>
            <person name="Bell S.C."/>
            <person name="Webster N.S."/>
        </authorList>
    </citation>
    <scope>NUCLEOTIDE SEQUENCE</scope>
    <source>
        <strain evidence="2">SB0662_bin_9</strain>
    </source>
</reference>
<protein>
    <recommendedName>
        <fullName evidence="3">Fibronectin type III domain-containing protein</fullName>
    </recommendedName>
</protein>
<name>A0A6B1DPS8_9CHLR</name>